<dbReference type="Proteomes" id="UP001553161">
    <property type="component" value="Unassembled WGS sequence"/>
</dbReference>
<evidence type="ECO:0000313" key="1">
    <source>
        <dbReference type="EMBL" id="MEV8468003.1"/>
    </source>
</evidence>
<dbReference type="EMBL" id="JBFBVU010000020">
    <property type="protein sequence ID" value="MEV8468003.1"/>
    <property type="molecule type" value="Genomic_DNA"/>
</dbReference>
<sequence>MAKFGENPSRRTFARQPVSVGALLEVRAIASEIDAALTAINTHQEEGPRMVEMTLANGEFNELAYDHDLIEYNTAAHILSIQAGTKELFLSTRLAAALAFIALNLRHSDFKKIKIPDAFSRFGKRNKAFKKRQDRGFAFVAMVFNGGRYDGDEMEYIERCVASSNLGTPTAIVEAAAEEMRNPVWFSGGNENTAHFFRESAMSGHIIEAHSEFPLYRLTLQSMLEKLRAVCPPFLDSEANFVQLNEGRIDEYQPEMMHDAAHALRAFTRNLLTGCRGI</sequence>
<dbReference type="RefSeq" id="WP_366193948.1">
    <property type="nucleotide sequence ID" value="NZ_JBFBVU010000020.1"/>
</dbReference>
<proteinExistence type="predicted"/>
<keyword evidence="2" id="KW-1185">Reference proteome</keyword>
<comment type="caution">
    <text evidence="1">The sequence shown here is derived from an EMBL/GenBank/DDBJ whole genome shotgun (WGS) entry which is preliminary data.</text>
</comment>
<accession>A0ABV3L901</accession>
<organism evidence="1 2">
    <name type="scientific">Meridianimarinicoccus marinus</name>
    <dbReference type="NCBI Taxonomy" id="3231483"/>
    <lineage>
        <taxon>Bacteria</taxon>
        <taxon>Pseudomonadati</taxon>
        <taxon>Pseudomonadota</taxon>
        <taxon>Alphaproteobacteria</taxon>
        <taxon>Rhodobacterales</taxon>
        <taxon>Paracoccaceae</taxon>
        <taxon>Meridianimarinicoccus</taxon>
    </lineage>
</organism>
<gene>
    <name evidence="1" type="ORF">AB0T83_14600</name>
</gene>
<evidence type="ECO:0000313" key="2">
    <source>
        <dbReference type="Proteomes" id="UP001553161"/>
    </source>
</evidence>
<name>A0ABV3L901_9RHOB</name>
<protein>
    <submittedName>
        <fullName evidence="1">Uncharacterized protein</fullName>
    </submittedName>
</protein>
<reference evidence="1 2" key="1">
    <citation type="submission" date="2024-07" db="EMBL/GenBank/DDBJ databases">
        <authorList>
            <person name="Kang M."/>
        </authorList>
    </citation>
    <scope>NUCLEOTIDE SEQUENCE [LARGE SCALE GENOMIC DNA]</scope>
    <source>
        <strain evidence="1 2">DFM31</strain>
    </source>
</reference>